<evidence type="ECO:0000313" key="2">
    <source>
        <dbReference type="Proteomes" id="UP000519972"/>
    </source>
</evidence>
<comment type="caution">
    <text evidence="1">The sequence shown here is derived from an EMBL/GenBank/DDBJ whole genome shotgun (WGS) entry which is preliminary data.</text>
</comment>
<name>A0A7Y3WHX5_9HYPH</name>
<reference evidence="1 2" key="1">
    <citation type="submission" date="2020-02" db="EMBL/GenBank/DDBJ databases">
        <authorList>
            <person name="Sun Q."/>
        </authorList>
    </citation>
    <scope>NUCLEOTIDE SEQUENCE [LARGE SCALE GENOMIC DNA]</scope>
    <source>
        <strain evidence="1 2">CCBAU 03386</strain>
    </source>
</reference>
<organism evidence="1 2">
    <name type="scientific">Rhizobium sophorae</name>
    <dbReference type="NCBI Taxonomy" id="1535242"/>
    <lineage>
        <taxon>Bacteria</taxon>
        <taxon>Pseudomonadati</taxon>
        <taxon>Pseudomonadota</taxon>
        <taxon>Alphaproteobacteria</taxon>
        <taxon>Hyphomicrobiales</taxon>
        <taxon>Rhizobiaceae</taxon>
        <taxon>Rhizobium/Agrobacterium group</taxon>
        <taxon>Rhizobium</taxon>
    </lineage>
</organism>
<keyword evidence="2" id="KW-1185">Reference proteome</keyword>
<dbReference type="AlphaFoldDB" id="A0A7Y3WHX5"/>
<dbReference type="Proteomes" id="UP000519972">
    <property type="component" value="Unassembled WGS sequence"/>
</dbReference>
<protein>
    <submittedName>
        <fullName evidence="1">Uncharacterized protein</fullName>
    </submittedName>
</protein>
<dbReference type="EMBL" id="JABFCN010000066">
    <property type="protein sequence ID" value="NNU41275.1"/>
    <property type="molecule type" value="Genomic_DNA"/>
</dbReference>
<evidence type="ECO:0000313" key="1">
    <source>
        <dbReference type="EMBL" id="NNU41275.1"/>
    </source>
</evidence>
<dbReference type="RefSeq" id="WP_168309191.1">
    <property type="nucleotide sequence ID" value="NZ_JABFCN010000066.1"/>
</dbReference>
<proteinExistence type="predicted"/>
<accession>A0A7Y3WHX5</accession>
<sequence length="211" mass="22728">MAFVELQHLILEKDPPEKRLSKADGSMERHMSEAAVMLAFAMHLFSRGAQKVSVHPDGEHGKRFEIQAWLIMHGFTWHKGWGTTSYAGRYMNGDLILEVHVNPGQGDVVATIGGCPVIAECKGGIINTRHAGQVSRLRKGLQEAAGQLLTRAGEGEINIAVVPNTITTRDLARKMTSRANQAGIAIALVSATGAVEYYGADPFSAGVVALR</sequence>
<gene>
    <name evidence="1" type="ORF">G9X64_33305</name>
</gene>